<dbReference type="GO" id="GO:0016746">
    <property type="term" value="F:acyltransferase activity"/>
    <property type="evidence" value="ECO:0007669"/>
    <property type="project" value="UniProtKB-KW"/>
</dbReference>
<organism evidence="3 4">
    <name type="scientific">Arthrobacter sedimenti</name>
    <dbReference type="NCBI Taxonomy" id="2694931"/>
    <lineage>
        <taxon>Bacteria</taxon>
        <taxon>Bacillati</taxon>
        <taxon>Actinomycetota</taxon>
        <taxon>Actinomycetes</taxon>
        <taxon>Micrococcales</taxon>
        <taxon>Micrococcaceae</taxon>
        <taxon>Arthrobacter</taxon>
    </lineage>
</organism>
<sequence length="365" mass="39522">MPTAFSWLSTPFSVQTPVPASTIASKAPSPQQGLQYVPALDGLRAVAILLVLVHHGLQPLPFAGFLGVDIFFALSGFLITTILLAELNRYDRIRLGLFYWRRAVRLYPALLIAIVAILPFGLLIRGSKHLFEVALAATYLTPVAGQFFGKSGLTWLQTWSLGIEEIFYLIWPFTLILLFSRRVPGKWIVSLALGLILDGAQIVLASTGQDASYFLRAGGLFLGCSFALWLAEHRDAHFAPSWGYAGALTIAFGVVTAGFWPAFSSLAYIAAAAGTVAAIASIVAGPGNAFALKSVLSVPPVVYVGKISYELYIWHYPMAILFMLAAGTDQLINVGWYAIPGSAVLAVITHHALVRPAARWKKRFS</sequence>
<keyword evidence="1" id="KW-0812">Transmembrane</keyword>
<feature type="transmembrane region" description="Helical" evidence="1">
    <location>
        <begin position="334"/>
        <end position="354"/>
    </location>
</feature>
<gene>
    <name evidence="3" type="ORF">ACFO0G_13670</name>
</gene>
<evidence type="ECO:0000259" key="2">
    <source>
        <dbReference type="Pfam" id="PF01757"/>
    </source>
</evidence>
<dbReference type="PANTHER" id="PTHR23028">
    <property type="entry name" value="ACETYLTRANSFERASE"/>
    <property type="match status" value="1"/>
</dbReference>
<feature type="transmembrane region" description="Helical" evidence="1">
    <location>
        <begin position="242"/>
        <end position="260"/>
    </location>
</feature>
<evidence type="ECO:0000313" key="3">
    <source>
        <dbReference type="EMBL" id="MFC4397147.1"/>
    </source>
</evidence>
<feature type="transmembrane region" description="Helical" evidence="1">
    <location>
        <begin position="161"/>
        <end position="180"/>
    </location>
</feature>
<dbReference type="InterPro" id="IPR002656">
    <property type="entry name" value="Acyl_transf_3_dom"/>
</dbReference>
<dbReference type="PANTHER" id="PTHR23028:SF53">
    <property type="entry name" value="ACYL_TRANSF_3 DOMAIN-CONTAINING PROTEIN"/>
    <property type="match status" value="1"/>
</dbReference>
<keyword evidence="3" id="KW-0012">Acyltransferase</keyword>
<keyword evidence="4" id="KW-1185">Reference proteome</keyword>
<keyword evidence="1" id="KW-1133">Transmembrane helix</keyword>
<proteinExistence type="predicted"/>
<dbReference type="EMBL" id="JBHSDQ010000005">
    <property type="protein sequence ID" value="MFC4397147.1"/>
    <property type="molecule type" value="Genomic_DNA"/>
</dbReference>
<dbReference type="EC" id="2.3.-.-" evidence="3"/>
<feature type="transmembrane region" description="Helical" evidence="1">
    <location>
        <begin position="266"/>
        <end position="290"/>
    </location>
</feature>
<dbReference type="RefSeq" id="WP_286400568.1">
    <property type="nucleotide sequence ID" value="NZ_JBHSDQ010000005.1"/>
</dbReference>
<feature type="transmembrane region" description="Helical" evidence="1">
    <location>
        <begin position="105"/>
        <end position="123"/>
    </location>
</feature>
<keyword evidence="1" id="KW-0472">Membrane</keyword>
<feature type="domain" description="Acyltransferase 3" evidence="2">
    <location>
        <begin position="38"/>
        <end position="347"/>
    </location>
</feature>
<keyword evidence="3" id="KW-0808">Transferase</keyword>
<evidence type="ECO:0000313" key="4">
    <source>
        <dbReference type="Proteomes" id="UP001595778"/>
    </source>
</evidence>
<comment type="caution">
    <text evidence="3">The sequence shown here is derived from an EMBL/GenBank/DDBJ whole genome shotgun (WGS) entry which is preliminary data.</text>
</comment>
<dbReference type="Proteomes" id="UP001595778">
    <property type="component" value="Unassembled WGS sequence"/>
</dbReference>
<dbReference type="InterPro" id="IPR050879">
    <property type="entry name" value="Acyltransferase_3"/>
</dbReference>
<accession>A0ABV8WK62</accession>
<feature type="transmembrane region" description="Helical" evidence="1">
    <location>
        <begin position="60"/>
        <end position="85"/>
    </location>
</feature>
<feature type="transmembrane region" description="Helical" evidence="1">
    <location>
        <begin position="187"/>
        <end position="207"/>
    </location>
</feature>
<feature type="transmembrane region" description="Helical" evidence="1">
    <location>
        <begin position="213"/>
        <end position="230"/>
    </location>
</feature>
<feature type="transmembrane region" description="Helical" evidence="1">
    <location>
        <begin position="311"/>
        <end position="328"/>
    </location>
</feature>
<reference evidence="4" key="1">
    <citation type="journal article" date="2019" name="Int. J. Syst. Evol. Microbiol.">
        <title>The Global Catalogue of Microorganisms (GCM) 10K type strain sequencing project: providing services to taxonomists for standard genome sequencing and annotation.</title>
        <authorList>
            <consortium name="The Broad Institute Genomics Platform"/>
            <consortium name="The Broad Institute Genome Sequencing Center for Infectious Disease"/>
            <person name="Wu L."/>
            <person name="Ma J."/>
        </authorList>
    </citation>
    <scope>NUCLEOTIDE SEQUENCE [LARGE SCALE GENOMIC DNA]</scope>
    <source>
        <strain evidence="4">PJ61</strain>
    </source>
</reference>
<name>A0ABV8WK62_9MICC</name>
<evidence type="ECO:0000256" key="1">
    <source>
        <dbReference type="SAM" id="Phobius"/>
    </source>
</evidence>
<protein>
    <submittedName>
        <fullName evidence="3">Acyltransferase family protein</fullName>
        <ecNumber evidence="3">2.3.-.-</ecNumber>
    </submittedName>
</protein>
<dbReference type="Pfam" id="PF01757">
    <property type="entry name" value="Acyl_transf_3"/>
    <property type="match status" value="1"/>
</dbReference>